<gene>
    <name evidence="1" type="ORF">UX13_C0026G0029</name>
</gene>
<name>A0A0G1PWT1_9BACT</name>
<reference evidence="1 2" key="1">
    <citation type="journal article" date="2015" name="Nature">
        <title>rRNA introns, odd ribosomes, and small enigmatic genomes across a large radiation of phyla.</title>
        <authorList>
            <person name="Brown C.T."/>
            <person name="Hug L.A."/>
            <person name="Thomas B.C."/>
            <person name="Sharon I."/>
            <person name="Castelle C.J."/>
            <person name="Singh A."/>
            <person name="Wilkins M.J."/>
            <person name="Williams K.H."/>
            <person name="Banfield J.F."/>
        </authorList>
    </citation>
    <scope>NUCLEOTIDE SEQUENCE [LARGE SCALE GENOMIC DNA]</scope>
</reference>
<proteinExistence type="predicted"/>
<organism evidence="1 2">
    <name type="scientific">Candidatus Woesebacteria bacterium GW2011_GWB1_45_5</name>
    <dbReference type="NCBI Taxonomy" id="1618581"/>
    <lineage>
        <taxon>Bacteria</taxon>
        <taxon>Candidatus Woeseibacteriota</taxon>
    </lineage>
</organism>
<dbReference type="Proteomes" id="UP000034329">
    <property type="component" value="Unassembled WGS sequence"/>
</dbReference>
<dbReference type="EMBL" id="LCLA01000026">
    <property type="protein sequence ID" value="KKU09913.1"/>
    <property type="molecule type" value="Genomic_DNA"/>
</dbReference>
<comment type="caution">
    <text evidence="1">The sequence shown here is derived from an EMBL/GenBank/DDBJ whole genome shotgun (WGS) entry which is preliminary data.</text>
</comment>
<sequence length="236" mass="26334">MTERKRDNETENPYLNEAALILARVQGHWDKESEKLLQDNSSFKDVGFLRVFLSNMVGDESMAYVILGKSIVLPERDRGILVLSETISEDLPGFYKEWQISAILSQAASEGMSLEKILEGLNERSSGFLGSLMKIVGTGDDKDEFEGNTASITNDLRNASRKDKKELEAKVLTHLGLRIGAMNEKELISISNRVKIRAGDEMVATGLSSAKQLLTEILEKKLETFHSVLNYLNGHE</sequence>
<accession>A0A0G1PWT1</accession>
<dbReference type="AlphaFoldDB" id="A0A0G1PWT1"/>
<evidence type="ECO:0000313" key="2">
    <source>
        <dbReference type="Proteomes" id="UP000034329"/>
    </source>
</evidence>
<evidence type="ECO:0000313" key="1">
    <source>
        <dbReference type="EMBL" id="KKU09913.1"/>
    </source>
</evidence>
<protein>
    <submittedName>
        <fullName evidence="1">Uncharacterized protein</fullName>
    </submittedName>
</protein>